<name>A0ABW9ZVP4_9BACT</name>
<dbReference type="SUPFAM" id="SSF55961">
    <property type="entry name" value="Bet v1-like"/>
    <property type="match status" value="1"/>
</dbReference>
<accession>A0ABW9ZVP4</accession>
<proteinExistence type="inferred from homology"/>
<feature type="domain" description="Activator of Hsp90 ATPase homologue 1/2-like C-terminal" evidence="2">
    <location>
        <begin position="17"/>
        <end position="151"/>
    </location>
</feature>
<evidence type="ECO:0000256" key="1">
    <source>
        <dbReference type="ARBA" id="ARBA00006817"/>
    </source>
</evidence>
<comment type="caution">
    <text evidence="3">The sequence shown here is derived from an EMBL/GenBank/DDBJ whole genome shotgun (WGS) entry which is preliminary data.</text>
</comment>
<dbReference type="InterPro" id="IPR023393">
    <property type="entry name" value="START-like_dom_sf"/>
</dbReference>
<dbReference type="InterPro" id="IPR013538">
    <property type="entry name" value="ASHA1/2-like_C"/>
</dbReference>
<dbReference type="Proteomes" id="UP000753802">
    <property type="component" value="Unassembled WGS sequence"/>
</dbReference>
<reference evidence="3 4" key="1">
    <citation type="submission" date="2020-01" db="EMBL/GenBank/DDBJ databases">
        <title>Genome analysis.</title>
        <authorList>
            <person name="Wu S."/>
            <person name="Wang G."/>
        </authorList>
    </citation>
    <scope>NUCLEOTIDE SEQUENCE [LARGE SCALE GENOMIC DNA]</scope>
    <source>
        <strain evidence="3 4">SYL130</strain>
    </source>
</reference>
<evidence type="ECO:0000259" key="2">
    <source>
        <dbReference type="Pfam" id="PF08327"/>
    </source>
</evidence>
<dbReference type="PANTHER" id="PTHR36929">
    <property type="entry name" value="ATTACHMENT SUBUNIT, PUTATIVE-RELATED"/>
    <property type="match status" value="1"/>
</dbReference>
<dbReference type="RefSeq" id="WP_161819511.1">
    <property type="nucleotide sequence ID" value="NZ_JAACJS010000015.1"/>
</dbReference>
<gene>
    <name evidence="3" type="ORF">GWC95_14910</name>
</gene>
<comment type="similarity">
    <text evidence="1">Belongs to the AHA1 family.</text>
</comment>
<dbReference type="EMBL" id="JAACJS010000015">
    <property type="protein sequence ID" value="NCI51221.1"/>
    <property type="molecule type" value="Genomic_DNA"/>
</dbReference>
<dbReference type="Gene3D" id="3.30.530.20">
    <property type="match status" value="1"/>
</dbReference>
<protein>
    <submittedName>
        <fullName evidence="3">ATPase</fullName>
    </submittedName>
</protein>
<dbReference type="Pfam" id="PF08327">
    <property type="entry name" value="AHSA1"/>
    <property type="match status" value="1"/>
</dbReference>
<evidence type="ECO:0000313" key="4">
    <source>
        <dbReference type="Proteomes" id="UP000753802"/>
    </source>
</evidence>
<keyword evidence="4" id="KW-1185">Reference proteome</keyword>
<evidence type="ECO:0000313" key="3">
    <source>
        <dbReference type="EMBL" id="NCI51221.1"/>
    </source>
</evidence>
<organism evidence="3 4">
    <name type="scientific">Sediminibacterium roseum</name>
    <dbReference type="NCBI Taxonomy" id="1978412"/>
    <lineage>
        <taxon>Bacteria</taxon>
        <taxon>Pseudomonadati</taxon>
        <taxon>Bacteroidota</taxon>
        <taxon>Chitinophagia</taxon>
        <taxon>Chitinophagales</taxon>
        <taxon>Chitinophagaceae</taxon>
        <taxon>Sediminibacterium</taxon>
    </lineage>
</organism>
<sequence>MLTNTTDRELLVTRIFDAPVDLVFKVWTEPAHLEKWWGPNGFTNSIHKMDVRPGGEFVLTMHGADGTDYPNKIVYDEVIKNKLLRYSHGSGKENDPRQFQVTVQFSEHDNKTLLTMRMVFVSKEEFDRVVQKYGAIEGNRQTMDKLEAYLKNNF</sequence>
<dbReference type="CDD" id="cd08894">
    <property type="entry name" value="SRPBCC_CalC_Aha1-like_1"/>
    <property type="match status" value="1"/>
</dbReference>
<dbReference type="PANTHER" id="PTHR36929:SF5">
    <property type="entry name" value="BLR6751 PROTEIN"/>
    <property type="match status" value="1"/>
</dbReference>